<keyword evidence="3 8" id="KW-0812">Transmembrane</keyword>
<evidence type="ECO:0000256" key="1">
    <source>
        <dbReference type="ARBA" id="ARBA00004141"/>
    </source>
</evidence>
<feature type="region of interest" description="Disordered" evidence="7">
    <location>
        <begin position="443"/>
        <end position="480"/>
    </location>
</feature>
<dbReference type="AlphaFoldDB" id="A0A9P5SHX9"/>
<accession>A0A9P5SHX9</accession>
<comment type="similarity">
    <text evidence="2">Belongs to the peptidase S54 family.</text>
</comment>
<dbReference type="InterPro" id="IPR022764">
    <property type="entry name" value="Peptidase_S54_rhomboid_dom"/>
</dbReference>
<keyword evidence="11" id="KW-1185">Reference proteome</keyword>
<evidence type="ECO:0000313" key="11">
    <source>
        <dbReference type="Proteomes" id="UP000696485"/>
    </source>
</evidence>
<feature type="transmembrane region" description="Helical" evidence="8">
    <location>
        <begin position="229"/>
        <end position="246"/>
    </location>
</feature>
<evidence type="ECO:0000256" key="8">
    <source>
        <dbReference type="SAM" id="Phobius"/>
    </source>
</evidence>
<feature type="transmembrane region" description="Helical" evidence="8">
    <location>
        <begin position="337"/>
        <end position="354"/>
    </location>
</feature>
<evidence type="ECO:0000256" key="2">
    <source>
        <dbReference type="ARBA" id="ARBA00009045"/>
    </source>
</evidence>
<evidence type="ECO:0000256" key="3">
    <source>
        <dbReference type="ARBA" id="ARBA00022692"/>
    </source>
</evidence>
<evidence type="ECO:0000256" key="7">
    <source>
        <dbReference type="SAM" id="MobiDB-lite"/>
    </source>
</evidence>
<comment type="subcellular location">
    <subcellularLocation>
        <location evidence="1">Membrane</location>
        <topology evidence="1">Multi-pass membrane protein</topology>
    </subcellularLocation>
</comment>
<comment type="caution">
    <text evidence="10">The sequence shown here is derived from an EMBL/GenBank/DDBJ whole genome shotgun (WGS) entry which is preliminary data.</text>
</comment>
<sequence length="498" mass="56290">MNQACIARGLLTRPWQSRAHSLVQRSTQQPFSVQAYVQQAGRRSNSTSVSGTPTRSLNLSARIRSSSLTSKNPTIFTSRFFSNQIPRRPQSSDIPSLSTHTSLKSAASGEASIPRYIVVRAPTKYQAIVKPILFTAAVSFGAFAAGAYFWEKRQVTLLKRVQAWRAKPKGDRPSISEFIQEQGEIVQEQFSELRERFRWIQQLGIPIEIQKMVFMARQRWMEYTPGERTVWTIIGLNTVIFGAWQVPRWSPFMQKWFMHHPARGQVITLLTSMFSHQHFWHFGLNMFALHSFAVPLHDTMGMEQFLAFYITTGVSASLVSHLFTVSRLAWTQMIPSLGASGALFGCVSSTAYMYPDASVYIIFLPFLPIKIPVALGAMMGLDLVGIIKNWKMFDHYAHLAGSTFGLAYMYGGRSMIWQPMQEKAIEYSKDSSLFARFPSFSPASWNEASKKPSAPPSSSILKDINEHPSHENRTAKEYVQATSDKIKSWWNSKKNGGQ</sequence>
<dbReference type="Proteomes" id="UP000696485">
    <property type="component" value="Unassembled WGS sequence"/>
</dbReference>
<dbReference type="InterPro" id="IPR035952">
    <property type="entry name" value="Rhomboid-like_sf"/>
</dbReference>
<proteinExistence type="inferred from homology"/>
<dbReference type="EMBL" id="JAAAUY010000747">
    <property type="protein sequence ID" value="KAF9326688.1"/>
    <property type="molecule type" value="Genomic_DNA"/>
</dbReference>
<organism evidence="10 11">
    <name type="scientific">Podila minutissima</name>
    <dbReference type="NCBI Taxonomy" id="64525"/>
    <lineage>
        <taxon>Eukaryota</taxon>
        <taxon>Fungi</taxon>
        <taxon>Fungi incertae sedis</taxon>
        <taxon>Mucoromycota</taxon>
        <taxon>Mortierellomycotina</taxon>
        <taxon>Mortierellomycetes</taxon>
        <taxon>Mortierellales</taxon>
        <taxon>Mortierellaceae</taxon>
        <taxon>Podila</taxon>
    </lineage>
</organism>
<dbReference type="PANTHER" id="PTHR43731">
    <property type="entry name" value="RHOMBOID PROTEASE"/>
    <property type="match status" value="1"/>
</dbReference>
<gene>
    <name evidence="10" type="primary">RHO-7</name>
    <name evidence="10" type="ORF">BG006_009903</name>
</gene>
<feature type="transmembrane region" description="Helical" evidence="8">
    <location>
        <begin position="306"/>
        <end position="325"/>
    </location>
</feature>
<keyword evidence="4" id="KW-0378">Hydrolase</keyword>
<keyword evidence="6 8" id="KW-0472">Membrane</keyword>
<evidence type="ECO:0000256" key="5">
    <source>
        <dbReference type="ARBA" id="ARBA00022989"/>
    </source>
</evidence>
<name>A0A9P5SHX9_9FUNG</name>
<feature type="compositionally biased region" description="Basic and acidic residues" evidence="7">
    <location>
        <begin position="463"/>
        <end position="476"/>
    </location>
</feature>
<evidence type="ECO:0000259" key="9">
    <source>
        <dbReference type="Pfam" id="PF01694"/>
    </source>
</evidence>
<dbReference type="GO" id="GO:0006465">
    <property type="term" value="P:signal peptide processing"/>
    <property type="evidence" value="ECO:0007669"/>
    <property type="project" value="TreeGrafter"/>
</dbReference>
<evidence type="ECO:0000256" key="6">
    <source>
        <dbReference type="ARBA" id="ARBA00023136"/>
    </source>
</evidence>
<evidence type="ECO:0000313" key="10">
    <source>
        <dbReference type="EMBL" id="KAF9326688.1"/>
    </source>
</evidence>
<dbReference type="Gene3D" id="1.20.1540.10">
    <property type="entry name" value="Rhomboid-like"/>
    <property type="match status" value="1"/>
</dbReference>
<dbReference type="FunFam" id="1.20.1540.10:FF:000012">
    <property type="entry name" value="Rhomboid family protein"/>
    <property type="match status" value="1"/>
</dbReference>
<reference evidence="10" key="1">
    <citation type="journal article" date="2020" name="Fungal Divers.">
        <title>Resolving the Mortierellaceae phylogeny through synthesis of multi-gene phylogenetics and phylogenomics.</title>
        <authorList>
            <person name="Vandepol N."/>
            <person name="Liber J."/>
            <person name="Desiro A."/>
            <person name="Na H."/>
            <person name="Kennedy M."/>
            <person name="Barry K."/>
            <person name="Grigoriev I.V."/>
            <person name="Miller A.N."/>
            <person name="O'Donnell K."/>
            <person name="Stajich J.E."/>
            <person name="Bonito G."/>
        </authorList>
    </citation>
    <scope>NUCLEOTIDE SEQUENCE</scope>
    <source>
        <strain evidence="10">NVP1</strain>
    </source>
</reference>
<dbReference type="PANTHER" id="PTHR43731:SF14">
    <property type="entry name" value="PRESENILIN-ASSOCIATED RHOMBOID-LIKE PROTEIN, MITOCHONDRIAL"/>
    <property type="match status" value="1"/>
</dbReference>
<dbReference type="GO" id="GO:0016020">
    <property type="term" value="C:membrane"/>
    <property type="evidence" value="ECO:0007669"/>
    <property type="project" value="UniProtKB-SubCell"/>
</dbReference>
<feature type="transmembrane region" description="Helical" evidence="8">
    <location>
        <begin position="132"/>
        <end position="150"/>
    </location>
</feature>
<protein>
    <submittedName>
        <fullName evidence="10">Rho- GTP-binding protein RhoN</fullName>
    </submittedName>
</protein>
<dbReference type="GO" id="GO:0004252">
    <property type="term" value="F:serine-type endopeptidase activity"/>
    <property type="evidence" value="ECO:0007669"/>
    <property type="project" value="InterPro"/>
</dbReference>
<feature type="domain" description="Peptidase S54 rhomboid" evidence="9">
    <location>
        <begin position="264"/>
        <end position="410"/>
    </location>
</feature>
<keyword evidence="5 8" id="KW-1133">Transmembrane helix</keyword>
<dbReference type="Pfam" id="PF01694">
    <property type="entry name" value="Rhomboid"/>
    <property type="match status" value="1"/>
</dbReference>
<dbReference type="SUPFAM" id="SSF144091">
    <property type="entry name" value="Rhomboid-like"/>
    <property type="match status" value="1"/>
</dbReference>
<dbReference type="InterPro" id="IPR050925">
    <property type="entry name" value="Rhomboid_protease_S54"/>
</dbReference>
<evidence type="ECO:0000256" key="4">
    <source>
        <dbReference type="ARBA" id="ARBA00022801"/>
    </source>
</evidence>
<feature type="transmembrane region" description="Helical" evidence="8">
    <location>
        <begin position="360"/>
        <end position="384"/>
    </location>
</feature>